<organism evidence="7 8">
    <name type="scientific">Acipenser oxyrinchus oxyrinchus</name>
    <dbReference type="NCBI Taxonomy" id="40147"/>
    <lineage>
        <taxon>Eukaryota</taxon>
        <taxon>Metazoa</taxon>
        <taxon>Chordata</taxon>
        <taxon>Craniata</taxon>
        <taxon>Vertebrata</taxon>
        <taxon>Euteleostomi</taxon>
        <taxon>Actinopterygii</taxon>
        <taxon>Chondrostei</taxon>
        <taxon>Acipenseriformes</taxon>
        <taxon>Acipenseridae</taxon>
        <taxon>Acipenser</taxon>
    </lineage>
</organism>
<dbReference type="InterPro" id="IPR051287">
    <property type="entry name" value="TCR_variable_region"/>
</dbReference>
<dbReference type="InterPro" id="IPR013783">
    <property type="entry name" value="Ig-like_fold"/>
</dbReference>
<dbReference type="InterPro" id="IPR007110">
    <property type="entry name" value="Ig-like_dom"/>
</dbReference>
<proteinExistence type="predicted"/>
<evidence type="ECO:0000256" key="1">
    <source>
        <dbReference type="ARBA" id="ARBA00022729"/>
    </source>
</evidence>
<dbReference type="SUPFAM" id="SSF48726">
    <property type="entry name" value="Immunoglobulin"/>
    <property type="match status" value="1"/>
</dbReference>
<keyword evidence="4" id="KW-0393">Immunoglobulin domain</keyword>
<evidence type="ECO:0000313" key="7">
    <source>
        <dbReference type="EMBL" id="KAK1156666.1"/>
    </source>
</evidence>
<dbReference type="InterPro" id="IPR013106">
    <property type="entry name" value="Ig_V-set"/>
</dbReference>
<dbReference type="SMART" id="SM00406">
    <property type="entry name" value="IGv"/>
    <property type="match status" value="1"/>
</dbReference>
<reference evidence="7" key="1">
    <citation type="submission" date="2022-02" db="EMBL/GenBank/DDBJ databases">
        <title>Atlantic sturgeon de novo genome assembly.</title>
        <authorList>
            <person name="Stock M."/>
            <person name="Klopp C."/>
            <person name="Guiguen Y."/>
            <person name="Cabau C."/>
            <person name="Parinello H."/>
            <person name="Santidrian Yebra-Pimentel E."/>
            <person name="Kuhl H."/>
            <person name="Dirks R.P."/>
            <person name="Guessner J."/>
            <person name="Wuertz S."/>
            <person name="Du K."/>
            <person name="Schartl M."/>
        </authorList>
    </citation>
    <scope>NUCLEOTIDE SEQUENCE</scope>
    <source>
        <strain evidence="7">STURGEONOMICS-FGT-2020</strain>
        <tissue evidence="7">Whole blood</tissue>
    </source>
</reference>
<evidence type="ECO:0000256" key="4">
    <source>
        <dbReference type="ARBA" id="ARBA00023319"/>
    </source>
</evidence>
<evidence type="ECO:0000259" key="6">
    <source>
        <dbReference type="PROSITE" id="PS50835"/>
    </source>
</evidence>
<evidence type="ECO:0000313" key="8">
    <source>
        <dbReference type="Proteomes" id="UP001230051"/>
    </source>
</evidence>
<dbReference type="EMBL" id="JAGXEW010000027">
    <property type="protein sequence ID" value="KAK1156666.1"/>
    <property type="molecule type" value="Genomic_DNA"/>
</dbReference>
<dbReference type="FunFam" id="2.60.40.10:FF:002173">
    <property type="entry name" value="TRADV8 protein"/>
    <property type="match status" value="1"/>
</dbReference>
<sequence>MCMFIILPVMTSGDSISPRQTAESRTEGESVTLSCSYTASSNNVLLFWYRQNSNRALEYILYKGARSLSSYSHAANFAKSRFISTADSSSTTITISKLALSDTAIYHCALRIAQCENSLGRCTKTLSALTGTGPLPGKR</sequence>
<dbReference type="PANTHER" id="PTHR19367:SF18">
    <property type="entry name" value="T CELL RECEPTOR ALPHA VARIABLE 16"/>
    <property type="match status" value="1"/>
</dbReference>
<gene>
    <name evidence="7" type="ORF">AOXY_G25683</name>
</gene>
<keyword evidence="8" id="KW-1185">Reference proteome</keyword>
<keyword evidence="5" id="KW-0391">Immunity</keyword>
<dbReference type="GO" id="GO:0002250">
    <property type="term" value="P:adaptive immune response"/>
    <property type="evidence" value="ECO:0007669"/>
    <property type="project" value="UniProtKB-KW"/>
</dbReference>
<dbReference type="Gene3D" id="2.60.40.10">
    <property type="entry name" value="Immunoglobulins"/>
    <property type="match status" value="1"/>
</dbReference>
<comment type="caution">
    <text evidence="7">The sequence shown here is derived from an EMBL/GenBank/DDBJ whole genome shotgun (WGS) entry which is preliminary data.</text>
</comment>
<evidence type="ECO:0000256" key="5">
    <source>
        <dbReference type="ARBA" id="ARBA00043266"/>
    </source>
</evidence>
<keyword evidence="5" id="KW-1279">T cell receptor</keyword>
<keyword evidence="3" id="KW-0675">Receptor</keyword>
<accession>A0AAD8CTV2</accession>
<keyword evidence="1" id="KW-0732">Signal</keyword>
<evidence type="ECO:0000256" key="3">
    <source>
        <dbReference type="ARBA" id="ARBA00023170"/>
    </source>
</evidence>
<feature type="domain" description="Ig-like" evidence="6">
    <location>
        <begin position="18"/>
        <end position="127"/>
    </location>
</feature>
<protein>
    <recommendedName>
        <fullName evidence="6">Ig-like domain-containing protein</fullName>
    </recommendedName>
</protein>
<dbReference type="AlphaFoldDB" id="A0AAD8CTV2"/>
<evidence type="ECO:0000256" key="2">
    <source>
        <dbReference type="ARBA" id="ARBA00023130"/>
    </source>
</evidence>
<dbReference type="InterPro" id="IPR003599">
    <property type="entry name" value="Ig_sub"/>
</dbReference>
<dbReference type="PANTHER" id="PTHR19367">
    <property type="entry name" value="T-CELL RECEPTOR ALPHA CHAIN V REGION"/>
    <property type="match status" value="1"/>
</dbReference>
<dbReference type="Proteomes" id="UP001230051">
    <property type="component" value="Unassembled WGS sequence"/>
</dbReference>
<name>A0AAD8CTV2_ACIOX</name>
<keyword evidence="2" id="KW-1064">Adaptive immunity</keyword>
<dbReference type="SMART" id="SM00409">
    <property type="entry name" value="IG"/>
    <property type="match status" value="1"/>
</dbReference>
<dbReference type="PROSITE" id="PS50835">
    <property type="entry name" value="IG_LIKE"/>
    <property type="match status" value="1"/>
</dbReference>
<dbReference type="GO" id="GO:0042101">
    <property type="term" value="C:T cell receptor complex"/>
    <property type="evidence" value="ECO:0007669"/>
    <property type="project" value="UniProtKB-KW"/>
</dbReference>
<dbReference type="InterPro" id="IPR036179">
    <property type="entry name" value="Ig-like_dom_sf"/>
</dbReference>
<dbReference type="Pfam" id="PF07686">
    <property type="entry name" value="V-set"/>
    <property type="match status" value="1"/>
</dbReference>